<accession>A0ABX5B247</accession>
<keyword evidence="4" id="KW-0808">Transferase</keyword>
<dbReference type="PRINTS" id="PR00507">
    <property type="entry name" value="N12N6MTFRASE"/>
</dbReference>
<comment type="caution">
    <text evidence="9">The sequence shown here is derived from an EMBL/GenBank/DDBJ whole genome shotgun (WGS) entry which is preliminary data.</text>
</comment>
<proteinExistence type="inferred from homology"/>
<dbReference type="Proteomes" id="UP000238924">
    <property type="component" value="Unassembled WGS sequence"/>
</dbReference>
<protein>
    <recommendedName>
        <fullName evidence="2">site-specific DNA-methyltransferase (adenine-specific)</fullName>
        <ecNumber evidence="2">2.1.1.72</ecNumber>
    </recommendedName>
</protein>
<evidence type="ECO:0000256" key="7">
    <source>
        <dbReference type="ARBA" id="ARBA00047942"/>
    </source>
</evidence>
<evidence type="ECO:0000256" key="1">
    <source>
        <dbReference type="ARBA" id="ARBA00006594"/>
    </source>
</evidence>
<dbReference type="PANTHER" id="PTHR42933">
    <property type="entry name" value="SLR6095 PROTEIN"/>
    <property type="match status" value="1"/>
</dbReference>
<dbReference type="EC" id="2.1.1.72" evidence="2"/>
<dbReference type="InterPro" id="IPR051537">
    <property type="entry name" value="DNA_Adenine_Mtase"/>
</dbReference>
<organism evidence="9 10">
    <name type="scientific">Brachyspira murdochii</name>
    <dbReference type="NCBI Taxonomy" id="84378"/>
    <lineage>
        <taxon>Bacteria</taxon>
        <taxon>Pseudomonadati</taxon>
        <taxon>Spirochaetota</taxon>
        <taxon>Spirochaetia</taxon>
        <taxon>Brachyspirales</taxon>
        <taxon>Brachyspiraceae</taxon>
        <taxon>Brachyspira</taxon>
    </lineage>
</organism>
<dbReference type="SUPFAM" id="SSF53335">
    <property type="entry name" value="S-adenosyl-L-methionine-dependent methyltransferases"/>
    <property type="match status" value="1"/>
</dbReference>
<sequence>MVNERITEDIVREHFKRDPFYNNIVLEEQISSVPKINKLLQNASKKGYGKGKPEFIIRIKEIHDLLILVECKADVLRHESEDRNRYSEYAVDGVLLYSSYLSKEYNVLSIAVSGMDKRELKVSYFIQRKLMQESERIFGNTLLSIEDIISGITQDQIKRKEKYENLLNYSKILNEKLHSLKIKEDKRSLLVSGILISLKNPNFYRDYSNISSSQILANFLLETIKEQLNNENLQNNKIDRFIDNYSFIKNHTSLIKEEENVLKDLIYDIDENINSYARTYKYYDILGQFYIEFLRYSNSDKGLGIVLTPPHITDFFCDLADIKPDDIIYDNCTGTSGFLVSAMKKMIEKSHGDLKKEKNIKENQLYGTEYQPEIYPLAVSNMFLHGDGKSNIFLGSCFDEDILEKIKEIKPNIAFLNPPYKSNKKQDKEELEFILNALDCLIPHGICIAIVPMSCVLAQKGKRLKLKEIILKNHTLKAVLSMPNELFFNSKVNTNTCIIVIEAKVPHSSIKTTFLGYFKDDGFSKKKDKGRYDYNKKWDS</sequence>
<evidence type="ECO:0000313" key="9">
    <source>
        <dbReference type="EMBL" id="PPS21320.1"/>
    </source>
</evidence>
<keyword evidence="10" id="KW-1185">Reference proteome</keyword>
<dbReference type="RefSeq" id="WP_104618942.1">
    <property type="nucleotide sequence ID" value="NZ_JJMJ01000207.1"/>
</dbReference>
<evidence type="ECO:0000313" key="10">
    <source>
        <dbReference type="Proteomes" id="UP000238924"/>
    </source>
</evidence>
<dbReference type="PANTHER" id="PTHR42933:SF1">
    <property type="entry name" value="SITE-SPECIFIC DNA-METHYLTRANSFERASE (ADENINE-SPECIFIC)"/>
    <property type="match status" value="1"/>
</dbReference>
<evidence type="ECO:0000256" key="5">
    <source>
        <dbReference type="ARBA" id="ARBA00022691"/>
    </source>
</evidence>
<comment type="similarity">
    <text evidence="1">Belongs to the N(4)/N(6)-methyltransferase family.</text>
</comment>
<feature type="domain" description="DNA methylase adenine-specific" evidence="8">
    <location>
        <begin position="283"/>
        <end position="507"/>
    </location>
</feature>
<evidence type="ECO:0000256" key="2">
    <source>
        <dbReference type="ARBA" id="ARBA00011900"/>
    </source>
</evidence>
<keyword evidence="6" id="KW-0680">Restriction system</keyword>
<comment type="catalytic activity">
    <reaction evidence="7">
        <text>a 2'-deoxyadenosine in DNA + S-adenosyl-L-methionine = an N(6)-methyl-2'-deoxyadenosine in DNA + S-adenosyl-L-homocysteine + H(+)</text>
        <dbReference type="Rhea" id="RHEA:15197"/>
        <dbReference type="Rhea" id="RHEA-COMP:12418"/>
        <dbReference type="Rhea" id="RHEA-COMP:12419"/>
        <dbReference type="ChEBI" id="CHEBI:15378"/>
        <dbReference type="ChEBI" id="CHEBI:57856"/>
        <dbReference type="ChEBI" id="CHEBI:59789"/>
        <dbReference type="ChEBI" id="CHEBI:90615"/>
        <dbReference type="ChEBI" id="CHEBI:90616"/>
        <dbReference type="EC" id="2.1.1.72"/>
    </reaction>
</comment>
<keyword evidence="5" id="KW-0949">S-adenosyl-L-methionine</keyword>
<evidence type="ECO:0000259" key="8">
    <source>
        <dbReference type="Pfam" id="PF02384"/>
    </source>
</evidence>
<name>A0ABX5B247_9SPIR</name>
<dbReference type="Pfam" id="PF02384">
    <property type="entry name" value="N6_Mtase"/>
    <property type="match status" value="1"/>
</dbReference>
<dbReference type="Gene3D" id="3.40.50.150">
    <property type="entry name" value="Vaccinia Virus protein VP39"/>
    <property type="match status" value="1"/>
</dbReference>
<evidence type="ECO:0000256" key="4">
    <source>
        <dbReference type="ARBA" id="ARBA00022679"/>
    </source>
</evidence>
<dbReference type="InterPro" id="IPR003356">
    <property type="entry name" value="DNA_methylase_A-5"/>
</dbReference>
<dbReference type="InterPro" id="IPR029063">
    <property type="entry name" value="SAM-dependent_MTases_sf"/>
</dbReference>
<reference evidence="9 10" key="1">
    <citation type="submission" date="2014-04" db="EMBL/GenBank/DDBJ databases">
        <title>Whole genome sequence of 'Brachyspira hampsonii' D13-03603F2.</title>
        <authorList>
            <person name="Patterson A.H."/>
            <person name="Chaban B."/>
            <person name="Fernando C."/>
            <person name="Harding J.C."/>
            <person name="Hill J.E."/>
        </authorList>
    </citation>
    <scope>NUCLEOTIDE SEQUENCE [LARGE SCALE GENOMIC DNA]</scope>
    <source>
        <strain evidence="9 10">D13-03603F2</strain>
    </source>
</reference>
<feature type="non-terminal residue" evidence="9">
    <location>
        <position position="540"/>
    </location>
</feature>
<gene>
    <name evidence="9" type="ORF">DJ52_11615</name>
</gene>
<dbReference type="EMBL" id="JJMJ01000207">
    <property type="protein sequence ID" value="PPS21320.1"/>
    <property type="molecule type" value="Genomic_DNA"/>
</dbReference>
<keyword evidence="3" id="KW-0489">Methyltransferase</keyword>
<evidence type="ECO:0000256" key="6">
    <source>
        <dbReference type="ARBA" id="ARBA00022747"/>
    </source>
</evidence>
<evidence type="ECO:0000256" key="3">
    <source>
        <dbReference type="ARBA" id="ARBA00022603"/>
    </source>
</evidence>